<accession>A0A835GSY8</accession>
<sequence length="112" mass="11773">MVTVLFGGFHYSSPHQTPYVTPANQRRALWWTGLFKQQGTTMRNPSEATVHVGNHENSVTTSVPSYSDGLWNIGGHIEGGIGNGGAGGTNGSAGGNGGTFNFNGKAFEILYA</sequence>
<name>A0A835GSY8_SPOEX</name>
<dbReference type="Proteomes" id="UP000648187">
    <property type="component" value="Unassembled WGS sequence"/>
</dbReference>
<keyword evidence="2" id="KW-1185">Reference proteome</keyword>
<gene>
    <name evidence="1" type="ORF">HW555_001271</name>
</gene>
<evidence type="ECO:0000313" key="2">
    <source>
        <dbReference type="Proteomes" id="UP000648187"/>
    </source>
</evidence>
<dbReference type="EMBL" id="JACKWZ010000010">
    <property type="protein sequence ID" value="KAF9423202.1"/>
    <property type="molecule type" value="Genomic_DNA"/>
</dbReference>
<evidence type="ECO:0000313" key="1">
    <source>
        <dbReference type="EMBL" id="KAF9423202.1"/>
    </source>
</evidence>
<proteinExistence type="predicted"/>
<comment type="caution">
    <text evidence="1">The sequence shown here is derived from an EMBL/GenBank/DDBJ whole genome shotgun (WGS) entry which is preliminary data.</text>
</comment>
<organism evidence="1 2">
    <name type="scientific">Spodoptera exigua</name>
    <name type="common">Beet armyworm</name>
    <name type="synonym">Noctua fulgens</name>
    <dbReference type="NCBI Taxonomy" id="7107"/>
    <lineage>
        <taxon>Eukaryota</taxon>
        <taxon>Metazoa</taxon>
        <taxon>Ecdysozoa</taxon>
        <taxon>Arthropoda</taxon>
        <taxon>Hexapoda</taxon>
        <taxon>Insecta</taxon>
        <taxon>Pterygota</taxon>
        <taxon>Neoptera</taxon>
        <taxon>Endopterygota</taxon>
        <taxon>Lepidoptera</taxon>
        <taxon>Glossata</taxon>
        <taxon>Ditrysia</taxon>
        <taxon>Noctuoidea</taxon>
        <taxon>Noctuidae</taxon>
        <taxon>Amphipyrinae</taxon>
        <taxon>Spodoptera</taxon>
    </lineage>
</organism>
<protein>
    <submittedName>
        <fullName evidence="1">Uncharacterized protein</fullName>
    </submittedName>
</protein>
<reference evidence="1" key="1">
    <citation type="submission" date="2020-08" db="EMBL/GenBank/DDBJ databases">
        <title>Spodoptera exigua strain:BAW_Kor-Di-RS1 Genome sequencing and assembly.</title>
        <authorList>
            <person name="Kim J."/>
            <person name="Nam H.Y."/>
            <person name="Kwon M."/>
            <person name="Choi J.H."/>
            <person name="Cho S.R."/>
            <person name="Kim G.-H."/>
        </authorList>
    </citation>
    <scope>NUCLEOTIDE SEQUENCE</scope>
    <source>
        <strain evidence="1">BAW_Kor-Di-RS1</strain>
        <tissue evidence="1">Whole-body</tissue>
    </source>
</reference>
<dbReference type="AlphaFoldDB" id="A0A835GSY8"/>